<feature type="signal peptide" evidence="8">
    <location>
        <begin position="1"/>
        <end position="21"/>
    </location>
</feature>
<evidence type="ECO:0000256" key="6">
    <source>
        <dbReference type="ARBA" id="ARBA00023004"/>
    </source>
</evidence>
<dbReference type="Pfam" id="PF01328">
    <property type="entry name" value="Peroxidase_2"/>
    <property type="match status" value="1"/>
</dbReference>
<dbReference type="GO" id="GO:0004601">
    <property type="term" value="F:peroxidase activity"/>
    <property type="evidence" value="ECO:0007669"/>
    <property type="project" value="UniProtKB-KW"/>
</dbReference>
<keyword evidence="4" id="KW-0479">Metal-binding</keyword>
<feature type="chain" id="PRO_5025337362" evidence="8">
    <location>
        <begin position="22"/>
        <end position="253"/>
    </location>
</feature>
<evidence type="ECO:0000313" key="11">
    <source>
        <dbReference type="Proteomes" id="UP000799753"/>
    </source>
</evidence>
<evidence type="ECO:0000256" key="7">
    <source>
        <dbReference type="ARBA" id="ARBA00025795"/>
    </source>
</evidence>
<comment type="cofactor">
    <cofactor evidence="1">
        <name>heme b</name>
        <dbReference type="ChEBI" id="CHEBI:60344"/>
    </cofactor>
</comment>
<dbReference type="Gene3D" id="1.10.489.10">
    <property type="entry name" value="Chloroperoxidase-like"/>
    <property type="match status" value="1"/>
</dbReference>
<name>A0A6A6SA60_9PLEO</name>
<dbReference type="PANTHER" id="PTHR33577">
    <property type="entry name" value="STERIGMATOCYSTIN BIOSYNTHESIS PEROXIDASE STCC-RELATED"/>
    <property type="match status" value="1"/>
</dbReference>
<accession>A0A6A6SA60</accession>
<protein>
    <submittedName>
        <fullName evidence="10">Cloroperoxidase</fullName>
    </submittedName>
</protein>
<proteinExistence type="inferred from homology"/>
<keyword evidence="5" id="KW-0560">Oxidoreductase</keyword>
<keyword evidence="6" id="KW-0408">Iron</keyword>
<reference evidence="10" key="1">
    <citation type="journal article" date="2020" name="Stud. Mycol.">
        <title>101 Dothideomycetes genomes: a test case for predicting lifestyles and emergence of pathogens.</title>
        <authorList>
            <person name="Haridas S."/>
            <person name="Albert R."/>
            <person name="Binder M."/>
            <person name="Bloem J."/>
            <person name="Labutti K."/>
            <person name="Salamov A."/>
            <person name="Andreopoulos B."/>
            <person name="Baker S."/>
            <person name="Barry K."/>
            <person name="Bills G."/>
            <person name="Bluhm B."/>
            <person name="Cannon C."/>
            <person name="Castanera R."/>
            <person name="Culley D."/>
            <person name="Daum C."/>
            <person name="Ezra D."/>
            <person name="Gonzalez J."/>
            <person name="Henrissat B."/>
            <person name="Kuo A."/>
            <person name="Liang C."/>
            <person name="Lipzen A."/>
            <person name="Lutzoni F."/>
            <person name="Magnuson J."/>
            <person name="Mondo S."/>
            <person name="Nolan M."/>
            <person name="Ohm R."/>
            <person name="Pangilinan J."/>
            <person name="Park H.-J."/>
            <person name="Ramirez L."/>
            <person name="Alfaro M."/>
            <person name="Sun H."/>
            <person name="Tritt A."/>
            <person name="Yoshinaga Y."/>
            <person name="Zwiers L.-H."/>
            <person name="Turgeon B."/>
            <person name="Goodwin S."/>
            <person name="Spatafora J."/>
            <person name="Crous P."/>
            <person name="Grigoriev I."/>
        </authorList>
    </citation>
    <scope>NUCLEOTIDE SEQUENCE</scope>
    <source>
        <strain evidence="10">CBS 473.64</strain>
    </source>
</reference>
<evidence type="ECO:0000256" key="4">
    <source>
        <dbReference type="ARBA" id="ARBA00022723"/>
    </source>
</evidence>
<evidence type="ECO:0000256" key="3">
    <source>
        <dbReference type="ARBA" id="ARBA00022617"/>
    </source>
</evidence>
<evidence type="ECO:0000313" key="10">
    <source>
        <dbReference type="EMBL" id="KAF2643328.1"/>
    </source>
</evidence>
<keyword evidence="2 10" id="KW-0575">Peroxidase</keyword>
<dbReference type="EMBL" id="MU006780">
    <property type="protein sequence ID" value="KAF2643328.1"/>
    <property type="molecule type" value="Genomic_DNA"/>
</dbReference>
<dbReference type="Proteomes" id="UP000799753">
    <property type="component" value="Unassembled WGS sequence"/>
</dbReference>
<gene>
    <name evidence="10" type="ORF">P280DRAFT_249842</name>
</gene>
<evidence type="ECO:0000259" key="9">
    <source>
        <dbReference type="PROSITE" id="PS51405"/>
    </source>
</evidence>
<organism evidence="10 11">
    <name type="scientific">Massarina eburnea CBS 473.64</name>
    <dbReference type="NCBI Taxonomy" id="1395130"/>
    <lineage>
        <taxon>Eukaryota</taxon>
        <taxon>Fungi</taxon>
        <taxon>Dikarya</taxon>
        <taxon>Ascomycota</taxon>
        <taxon>Pezizomycotina</taxon>
        <taxon>Dothideomycetes</taxon>
        <taxon>Pleosporomycetidae</taxon>
        <taxon>Pleosporales</taxon>
        <taxon>Massarineae</taxon>
        <taxon>Massarinaceae</taxon>
        <taxon>Massarina</taxon>
    </lineage>
</organism>
<dbReference type="PROSITE" id="PS51405">
    <property type="entry name" value="HEME_HALOPEROXIDASE"/>
    <property type="match status" value="1"/>
</dbReference>
<dbReference type="InterPro" id="IPR000028">
    <property type="entry name" value="Chloroperoxidase"/>
</dbReference>
<feature type="domain" description="Heme haloperoxidase family profile" evidence="9">
    <location>
        <begin position="26"/>
        <end position="235"/>
    </location>
</feature>
<evidence type="ECO:0000256" key="5">
    <source>
        <dbReference type="ARBA" id="ARBA00023002"/>
    </source>
</evidence>
<keyword evidence="3" id="KW-0349">Heme</keyword>
<evidence type="ECO:0000256" key="8">
    <source>
        <dbReference type="SAM" id="SignalP"/>
    </source>
</evidence>
<comment type="similarity">
    <text evidence="7">Belongs to the chloroperoxidase family.</text>
</comment>
<evidence type="ECO:0000256" key="2">
    <source>
        <dbReference type="ARBA" id="ARBA00022559"/>
    </source>
</evidence>
<keyword evidence="11" id="KW-1185">Reference proteome</keyword>
<dbReference type="AlphaFoldDB" id="A0A6A6SA60"/>
<keyword evidence="8" id="KW-0732">Signal</keyword>
<dbReference type="GO" id="GO:0046872">
    <property type="term" value="F:metal ion binding"/>
    <property type="evidence" value="ECO:0007669"/>
    <property type="project" value="UniProtKB-KW"/>
</dbReference>
<dbReference type="PANTHER" id="PTHR33577:SF9">
    <property type="entry name" value="PEROXIDASE STCC"/>
    <property type="match status" value="1"/>
</dbReference>
<evidence type="ECO:0000256" key="1">
    <source>
        <dbReference type="ARBA" id="ARBA00001970"/>
    </source>
</evidence>
<dbReference type="SUPFAM" id="SSF47571">
    <property type="entry name" value="Cloroperoxidase"/>
    <property type="match status" value="1"/>
</dbReference>
<sequence>MKLLTPLVPIILSALITAQHARPVNDFDDWHPAVSTDLRSPCPGLNALANHGILPRDGKNITVPILVNALDKLKVSEELATLLSLVALKTSNDPASGTFDLDNLNKHNIIEHDGSLSRKDQALGGDGKFDQEIFDEFLGYFNDSQIIGFKEAAMARWGRIQTERKRDPQFSYSPSARFSSYSESTIYFAALQDPATGTIPVDYIKILFSQERFPYQEGWRPATPMNGLSTGSILLNLALNTPESAGDIVMPKL</sequence>
<dbReference type="InterPro" id="IPR036851">
    <property type="entry name" value="Chloroperoxidase-like_sf"/>
</dbReference>
<dbReference type="OrthoDB" id="407298at2759"/>